<protein>
    <submittedName>
        <fullName evidence="3">2-iminobutanoate/2-iminopropanoate deaminase</fullName>
        <ecNumber evidence="3">3.5.99.10</ecNumber>
    </submittedName>
</protein>
<feature type="signal peptide" evidence="2">
    <location>
        <begin position="1"/>
        <end position="29"/>
    </location>
</feature>
<evidence type="ECO:0000256" key="2">
    <source>
        <dbReference type="SAM" id="SignalP"/>
    </source>
</evidence>
<dbReference type="CDD" id="cd00448">
    <property type="entry name" value="YjgF_YER057c_UK114_family"/>
    <property type="match status" value="1"/>
</dbReference>
<dbReference type="InterPro" id="IPR035959">
    <property type="entry name" value="RutC-like_sf"/>
</dbReference>
<dbReference type="InterPro" id="IPR006175">
    <property type="entry name" value="YjgF/YER057c/UK114"/>
</dbReference>
<gene>
    <name evidence="3" type="ORF">HDF17_002495</name>
</gene>
<dbReference type="GO" id="GO:0120241">
    <property type="term" value="F:2-iminobutanoate/2-iminopropanoate deaminase"/>
    <property type="evidence" value="ECO:0007669"/>
    <property type="project" value="UniProtKB-EC"/>
</dbReference>
<dbReference type="EMBL" id="JACCCW010000002">
    <property type="protein sequence ID" value="NYF80175.1"/>
    <property type="molecule type" value="Genomic_DNA"/>
</dbReference>
<dbReference type="Proteomes" id="UP000589520">
    <property type="component" value="Unassembled WGS sequence"/>
</dbReference>
<evidence type="ECO:0000256" key="1">
    <source>
        <dbReference type="ARBA" id="ARBA00010552"/>
    </source>
</evidence>
<dbReference type="PROSITE" id="PS01094">
    <property type="entry name" value="UPF0076"/>
    <property type="match status" value="1"/>
</dbReference>
<name>A0A7Y9PI54_9BACT</name>
<dbReference type="SUPFAM" id="SSF55298">
    <property type="entry name" value="YjgF-like"/>
    <property type="match status" value="1"/>
</dbReference>
<dbReference type="Gene3D" id="3.30.1330.40">
    <property type="entry name" value="RutC-like"/>
    <property type="match status" value="1"/>
</dbReference>
<comment type="similarity">
    <text evidence="1">Belongs to the RutC family.</text>
</comment>
<keyword evidence="4" id="KW-1185">Reference proteome</keyword>
<dbReference type="RefSeq" id="WP_179491381.1">
    <property type="nucleotide sequence ID" value="NZ_JACCCW010000002.1"/>
</dbReference>
<reference evidence="3 4" key="1">
    <citation type="submission" date="2020-07" db="EMBL/GenBank/DDBJ databases">
        <title>Genomic Encyclopedia of Type Strains, Phase IV (KMG-V): Genome sequencing to study the core and pangenomes of soil and plant-associated prokaryotes.</title>
        <authorList>
            <person name="Whitman W."/>
        </authorList>
    </citation>
    <scope>NUCLEOTIDE SEQUENCE [LARGE SCALE GENOMIC DNA]</scope>
    <source>
        <strain evidence="3 4">X4EP2</strain>
    </source>
</reference>
<evidence type="ECO:0000313" key="3">
    <source>
        <dbReference type="EMBL" id="NYF80175.1"/>
    </source>
</evidence>
<keyword evidence="2" id="KW-0732">Signal</keyword>
<organism evidence="3 4">
    <name type="scientific">Granulicella arctica</name>
    <dbReference type="NCBI Taxonomy" id="940613"/>
    <lineage>
        <taxon>Bacteria</taxon>
        <taxon>Pseudomonadati</taxon>
        <taxon>Acidobacteriota</taxon>
        <taxon>Terriglobia</taxon>
        <taxon>Terriglobales</taxon>
        <taxon>Acidobacteriaceae</taxon>
        <taxon>Granulicella</taxon>
    </lineage>
</organism>
<feature type="chain" id="PRO_5031168381" evidence="2">
    <location>
        <begin position="30"/>
        <end position="150"/>
    </location>
</feature>
<dbReference type="PANTHER" id="PTHR11803:SF39">
    <property type="entry name" value="2-IMINOBUTANOATE_2-IMINOPROPANOATE DEAMINASE"/>
    <property type="match status" value="1"/>
</dbReference>
<dbReference type="PANTHER" id="PTHR11803">
    <property type="entry name" value="2-IMINOBUTANOATE/2-IMINOPROPANOATE DEAMINASE RIDA"/>
    <property type="match status" value="1"/>
</dbReference>
<dbReference type="InterPro" id="IPR019897">
    <property type="entry name" value="RidA_CS"/>
</dbReference>
<dbReference type="Pfam" id="PF01042">
    <property type="entry name" value="Ribonuc_L-PSP"/>
    <property type="match status" value="1"/>
</dbReference>
<dbReference type="GO" id="GO:0005829">
    <property type="term" value="C:cytosol"/>
    <property type="evidence" value="ECO:0007669"/>
    <property type="project" value="TreeGrafter"/>
</dbReference>
<dbReference type="EC" id="3.5.99.10" evidence="3"/>
<evidence type="ECO:0000313" key="4">
    <source>
        <dbReference type="Proteomes" id="UP000589520"/>
    </source>
</evidence>
<keyword evidence="3" id="KW-0378">Hydrolase</keyword>
<sequence length="150" mass="15621">MNLMKSARTKQSLVLAALITLSASATAFAQNKVIGFTKGTPLSEGYIAGNTLYIAGHIGTDAQGKVIGIDITQQTTNAIVAVKKVIEDAGFQDADIVSVTIYVTDLNDVPAMNAVYKKLIPDPKPARATVQVAGLIGGAKIEISAIAVKH</sequence>
<dbReference type="AlphaFoldDB" id="A0A7Y9PI54"/>
<proteinExistence type="inferred from homology"/>
<accession>A0A7Y9PI54</accession>
<comment type="caution">
    <text evidence="3">The sequence shown here is derived from an EMBL/GenBank/DDBJ whole genome shotgun (WGS) entry which is preliminary data.</text>
</comment>